<gene>
    <name evidence="6" type="ORF">FDA94_09755</name>
</gene>
<feature type="transmembrane region" description="Helical" evidence="5">
    <location>
        <begin position="213"/>
        <end position="233"/>
    </location>
</feature>
<evidence type="ECO:0000313" key="6">
    <source>
        <dbReference type="EMBL" id="TKK89219.1"/>
    </source>
</evidence>
<keyword evidence="6" id="KW-0328">Glycosyltransferase</keyword>
<dbReference type="InterPro" id="IPR044878">
    <property type="entry name" value="UbiA_sf"/>
</dbReference>
<feature type="transmembrane region" description="Helical" evidence="5">
    <location>
        <begin position="86"/>
        <end position="106"/>
    </location>
</feature>
<evidence type="ECO:0000256" key="1">
    <source>
        <dbReference type="ARBA" id="ARBA00004141"/>
    </source>
</evidence>
<feature type="transmembrane region" description="Helical" evidence="5">
    <location>
        <begin position="24"/>
        <end position="41"/>
    </location>
</feature>
<feature type="transmembrane region" description="Helical" evidence="5">
    <location>
        <begin position="112"/>
        <end position="133"/>
    </location>
</feature>
<evidence type="ECO:0000256" key="4">
    <source>
        <dbReference type="ARBA" id="ARBA00023136"/>
    </source>
</evidence>
<keyword evidence="3 5" id="KW-1133">Transmembrane helix</keyword>
<dbReference type="Proteomes" id="UP000308705">
    <property type="component" value="Unassembled WGS sequence"/>
</dbReference>
<evidence type="ECO:0000256" key="3">
    <source>
        <dbReference type="ARBA" id="ARBA00022989"/>
    </source>
</evidence>
<accession>A0A4U3MKE0</accession>
<sequence length="294" mass="30901">MGATMAGRYGTISHVIRTARPRQWVKNVLVMVPGLFGGAVFEPRAALALGLAFAAFCLAASGVYFVNDVRDAEQDRQHDNKRFRPVAAGTLSPASALVAGGCLLTGALGLGFAAGAGPVIALYIAISLAYCMVLRDVLGVDLVAVASGFPLRVIAGAQAVGTPAPFWLLVAVFTGALFVVAGKRYSEAVVFGELRARIRPTLARYRAPQLRGILLATAVASVASYALGAAASYDRDGKVFLALSLIPYTLVLVRYAIAVKQARGSNPGHVLRGDRVLQLLGVVWFCLFAIRTLA</sequence>
<dbReference type="EMBL" id="SZQA01000007">
    <property type="protein sequence ID" value="TKK89219.1"/>
    <property type="molecule type" value="Genomic_DNA"/>
</dbReference>
<dbReference type="EC" id="2.4.2.45" evidence="6"/>
<feature type="transmembrane region" description="Helical" evidence="5">
    <location>
        <begin position="166"/>
        <end position="185"/>
    </location>
</feature>
<evidence type="ECO:0000313" key="7">
    <source>
        <dbReference type="Proteomes" id="UP000308705"/>
    </source>
</evidence>
<protein>
    <submittedName>
        <fullName evidence="6">Decaprenyl-phosphate phosphoribosyltransferase</fullName>
        <ecNumber evidence="6">2.4.2.45</ecNumber>
    </submittedName>
</protein>
<proteinExistence type="predicted"/>
<keyword evidence="7" id="KW-1185">Reference proteome</keyword>
<dbReference type="Pfam" id="PF01040">
    <property type="entry name" value="UbiA"/>
    <property type="match status" value="1"/>
</dbReference>
<reference evidence="6 7" key="1">
    <citation type="submission" date="2019-04" db="EMBL/GenBank/DDBJ databases">
        <title>Herbidospora sp. NEAU-GS14.nov., a novel actinomycete isolated from soil.</title>
        <authorList>
            <person name="Han L."/>
        </authorList>
    </citation>
    <scope>NUCLEOTIDE SEQUENCE [LARGE SCALE GENOMIC DNA]</scope>
    <source>
        <strain evidence="6 7">NEAU-GS14</strain>
    </source>
</reference>
<keyword evidence="6" id="KW-0808">Transferase</keyword>
<dbReference type="InterPro" id="IPR000537">
    <property type="entry name" value="UbiA_prenyltransferase"/>
</dbReference>
<keyword evidence="4 5" id="KW-0472">Membrane</keyword>
<feature type="transmembrane region" description="Helical" evidence="5">
    <location>
        <begin position="239"/>
        <end position="256"/>
    </location>
</feature>
<dbReference type="OrthoDB" id="9803632at2"/>
<organism evidence="6 7">
    <name type="scientific">Herbidospora galbida</name>
    <dbReference type="NCBI Taxonomy" id="2575442"/>
    <lineage>
        <taxon>Bacteria</taxon>
        <taxon>Bacillati</taxon>
        <taxon>Actinomycetota</taxon>
        <taxon>Actinomycetes</taxon>
        <taxon>Streptosporangiales</taxon>
        <taxon>Streptosporangiaceae</taxon>
        <taxon>Herbidospora</taxon>
    </lineage>
</organism>
<evidence type="ECO:0000256" key="2">
    <source>
        <dbReference type="ARBA" id="ARBA00022692"/>
    </source>
</evidence>
<dbReference type="Gene3D" id="1.10.357.140">
    <property type="entry name" value="UbiA prenyltransferase"/>
    <property type="match status" value="1"/>
</dbReference>
<dbReference type="CDD" id="cd13963">
    <property type="entry name" value="PT_UbiA_2"/>
    <property type="match status" value="1"/>
</dbReference>
<evidence type="ECO:0000256" key="5">
    <source>
        <dbReference type="SAM" id="Phobius"/>
    </source>
</evidence>
<dbReference type="GO" id="GO:0016765">
    <property type="term" value="F:transferase activity, transferring alkyl or aryl (other than methyl) groups"/>
    <property type="evidence" value="ECO:0007669"/>
    <property type="project" value="InterPro"/>
</dbReference>
<feature type="transmembrane region" description="Helical" evidence="5">
    <location>
        <begin position="47"/>
        <end position="66"/>
    </location>
</feature>
<comment type="caution">
    <text evidence="6">The sequence shown here is derived from an EMBL/GenBank/DDBJ whole genome shotgun (WGS) entry which is preliminary data.</text>
</comment>
<dbReference type="NCBIfam" id="NF008978">
    <property type="entry name" value="PRK12324.1-4"/>
    <property type="match status" value="1"/>
</dbReference>
<feature type="transmembrane region" description="Helical" evidence="5">
    <location>
        <begin position="140"/>
        <end position="160"/>
    </location>
</feature>
<keyword evidence="2 5" id="KW-0812">Transmembrane</keyword>
<dbReference type="GO" id="GO:0016020">
    <property type="term" value="C:membrane"/>
    <property type="evidence" value="ECO:0007669"/>
    <property type="project" value="UniProtKB-SubCell"/>
</dbReference>
<dbReference type="AlphaFoldDB" id="A0A4U3MKE0"/>
<feature type="transmembrane region" description="Helical" evidence="5">
    <location>
        <begin position="276"/>
        <end position="293"/>
    </location>
</feature>
<name>A0A4U3MKE0_9ACTN</name>
<comment type="subcellular location">
    <subcellularLocation>
        <location evidence="1">Membrane</location>
        <topology evidence="1">Multi-pass membrane protein</topology>
    </subcellularLocation>
</comment>
<dbReference type="GO" id="GO:0016757">
    <property type="term" value="F:glycosyltransferase activity"/>
    <property type="evidence" value="ECO:0007669"/>
    <property type="project" value="UniProtKB-KW"/>
</dbReference>